<dbReference type="Gene3D" id="3.10.129.10">
    <property type="entry name" value="Hotdog Thioesterase"/>
    <property type="match status" value="1"/>
</dbReference>
<evidence type="ECO:0000313" key="2">
    <source>
        <dbReference type="EMBL" id="TXL79563.1"/>
    </source>
</evidence>
<dbReference type="AlphaFoldDB" id="A0A5C8PT51"/>
<feature type="domain" description="MaoC-like" evidence="1">
    <location>
        <begin position="190"/>
        <end position="256"/>
    </location>
</feature>
<dbReference type="SUPFAM" id="SSF54637">
    <property type="entry name" value="Thioesterase/thiol ester dehydrase-isomerase"/>
    <property type="match status" value="2"/>
</dbReference>
<proteinExistence type="predicted"/>
<name>A0A5C8PT51_9HYPH</name>
<dbReference type="GO" id="GO:0044594">
    <property type="term" value="F:17-beta-hydroxysteroid dehydrogenase (NAD+) activity"/>
    <property type="evidence" value="ECO:0007669"/>
    <property type="project" value="TreeGrafter"/>
</dbReference>
<protein>
    <recommendedName>
        <fullName evidence="1">MaoC-like domain-containing protein</fullName>
    </recommendedName>
</protein>
<dbReference type="OrthoDB" id="5522043at2"/>
<dbReference type="GO" id="GO:0006635">
    <property type="term" value="P:fatty acid beta-oxidation"/>
    <property type="evidence" value="ECO:0007669"/>
    <property type="project" value="TreeGrafter"/>
</dbReference>
<dbReference type="RefSeq" id="WP_147846071.1">
    <property type="nucleotide sequence ID" value="NZ_VDUZ01000005.1"/>
</dbReference>
<dbReference type="GO" id="GO:0003857">
    <property type="term" value="F:(3S)-3-hydroxyacyl-CoA dehydrogenase (NAD+) activity"/>
    <property type="evidence" value="ECO:0007669"/>
    <property type="project" value="TreeGrafter"/>
</dbReference>
<comment type="caution">
    <text evidence="2">The sequence shown here is derived from an EMBL/GenBank/DDBJ whole genome shotgun (WGS) entry which is preliminary data.</text>
</comment>
<dbReference type="Pfam" id="PF01575">
    <property type="entry name" value="MaoC_dehydratas"/>
    <property type="match status" value="1"/>
</dbReference>
<accession>A0A5C8PT51</accession>
<gene>
    <name evidence="2" type="ORF">FHP25_06385</name>
</gene>
<dbReference type="GO" id="GO:0004300">
    <property type="term" value="F:enoyl-CoA hydratase activity"/>
    <property type="evidence" value="ECO:0007669"/>
    <property type="project" value="TreeGrafter"/>
</dbReference>
<dbReference type="InterPro" id="IPR029069">
    <property type="entry name" value="HotDog_dom_sf"/>
</dbReference>
<evidence type="ECO:0000313" key="3">
    <source>
        <dbReference type="Proteomes" id="UP000321638"/>
    </source>
</evidence>
<dbReference type="Proteomes" id="UP000321638">
    <property type="component" value="Unassembled WGS sequence"/>
</dbReference>
<reference evidence="2 3" key="1">
    <citation type="submission" date="2019-06" db="EMBL/GenBank/DDBJ databases">
        <title>New taxonomy in bacterial strain CC-CFT640, isolated from vineyard.</title>
        <authorList>
            <person name="Lin S.-Y."/>
            <person name="Tsai C.-F."/>
            <person name="Young C.-C."/>
        </authorList>
    </citation>
    <scope>NUCLEOTIDE SEQUENCE [LARGE SCALE GENOMIC DNA]</scope>
    <source>
        <strain evidence="2 3">CC-CFT640</strain>
    </source>
</reference>
<organism evidence="2 3">
    <name type="scientific">Vineibacter terrae</name>
    <dbReference type="NCBI Taxonomy" id="2586908"/>
    <lineage>
        <taxon>Bacteria</taxon>
        <taxon>Pseudomonadati</taxon>
        <taxon>Pseudomonadota</taxon>
        <taxon>Alphaproteobacteria</taxon>
        <taxon>Hyphomicrobiales</taxon>
        <taxon>Vineibacter</taxon>
    </lineage>
</organism>
<dbReference type="PANTHER" id="PTHR13078">
    <property type="entry name" value="PEROXISOMAL MULTIFUNCTIONAL ENZYME TYPE 2-RELATED"/>
    <property type="match status" value="1"/>
</dbReference>
<evidence type="ECO:0000259" key="1">
    <source>
        <dbReference type="Pfam" id="PF01575"/>
    </source>
</evidence>
<keyword evidence="3" id="KW-1185">Reference proteome</keyword>
<dbReference type="EMBL" id="VDUZ01000005">
    <property type="protein sequence ID" value="TXL79563.1"/>
    <property type="molecule type" value="Genomic_DNA"/>
</dbReference>
<dbReference type="InterPro" id="IPR002539">
    <property type="entry name" value="MaoC-like_dom"/>
</dbReference>
<sequence length="290" mass="30931">MPIRADAIGQTRSTDTEITARDALAYAAVLGFDSEECLDDARPGGLVVVPMLCTRLEWILAGDDQRASALGLTLPERRRAVHALQDSRFLHPLRVGMRVRSTSRNEYMRQTSAGTFVLTSFEHREIETGDLLIKSWSGSMLRGLPLGQSAAGAPPADFIEAGPAENLAHASDVLLPRTLPHLYSECAQIWNPIHTERAVALAAGLPDIIVHGTITWAISAREALKTAGGSVEALARLSARFRGMVIPGTSIAVRTAAPAADGRVPFATDNAAGELALANGLIEIDRARAS</sequence>
<dbReference type="PANTHER" id="PTHR13078:SF56">
    <property type="entry name" value="PEROXISOMAL MULTIFUNCTIONAL ENZYME TYPE 2"/>
    <property type="match status" value="1"/>
</dbReference>